<accession>A0A1B0FUZ6</accession>
<feature type="transmembrane region" description="Helical" evidence="2">
    <location>
        <begin position="330"/>
        <end position="347"/>
    </location>
</feature>
<sequence>MSADPDNLEALSNDELRHQMSILGLPKVPITDTTRKVLIKRIRNHLKEAKTKTRRETVAVVKYSSDEDVASEPEVAKGKTNRRATLAAPVAAPKVPEKVSAQVKPQRRSGRITPTQVSLVDVPPPAKIAMSPVVSHIIEDSDEEADEILTQFPPARRSKSKSPSLSRSDVVTTSYKQVIESVKESPEEEEEAMDVDVPPRPPSRPSQAYYRPSPSYKLLDSGLENRRTIGGFSGTRYSSYTPSYESRYSTLSTQYSQKRDAQEEQDEQLETPYLSDFTRRLSQLKAHRLDAAAPVYRADSSTTKPTNSISASIAALFNALDRKYNLKRNLLILSAVLLVILLFVLFLY</sequence>
<evidence type="ECO:0000313" key="4">
    <source>
        <dbReference type="EnsemblMetazoa" id="LLOJ001933-PA"/>
    </source>
</evidence>
<organism evidence="4 5">
    <name type="scientific">Lutzomyia longipalpis</name>
    <name type="common">Sand fly</name>
    <dbReference type="NCBI Taxonomy" id="7200"/>
    <lineage>
        <taxon>Eukaryota</taxon>
        <taxon>Metazoa</taxon>
        <taxon>Ecdysozoa</taxon>
        <taxon>Arthropoda</taxon>
        <taxon>Hexapoda</taxon>
        <taxon>Insecta</taxon>
        <taxon>Pterygota</taxon>
        <taxon>Neoptera</taxon>
        <taxon>Endopterygota</taxon>
        <taxon>Diptera</taxon>
        <taxon>Nematocera</taxon>
        <taxon>Psychodoidea</taxon>
        <taxon>Psychodidae</taxon>
        <taxon>Lutzomyia</taxon>
        <taxon>Lutzomyia</taxon>
    </lineage>
</organism>
<dbReference type="GeneID" id="129792503"/>
<keyword evidence="2" id="KW-0812">Transmembrane</keyword>
<dbReference type="EnsemblMetazoa" id="LLOJ001933-RA">
    <property type="protein sequence ID" value="LLOJ001933-PA"/>
    <property type="gene ID" value="LLOJ001933"/>
</dbReference>
<feature type="compositionally biased region" description="Low complexity" evidence="1">
    <location>
        <begin position="92"/>
        <end position="101"/>
    </location>
</feature>
<name>A0A1B0FUZ6_LUTLO</name>
<dbReference type="AlphaFoldDB" id="A0A1B0FUZ6"/>
<dbReference type="SUPFAM" id="SSF63451">
    <property type="entry name" value="LEM domain"/>
    <property type="match status" value="1"/>
</dbReference>
<proteinExistence type="predicted"/>
<dbReference type="KEGG" id="lll:129792503"/>
<dbReference type="OrthoDB" id="8068829at2759"/>
<dbReference type="CDD" id="cd12934">
    <property type="entry name" value="LEM"/>
    <property type="match status" value="1"/>
</dbReference>
<feature type="compositionally biased region" description="Low complexity" evidence="1">
    <location>
        <begin position="205"/>
        <end position="215"/>
    </location>
</feature>
<dbReference type="VEuPathDB" id="VectorBase:LLONM1_007915"/>
<feature type="region of interest" description="Disordered" evidence="1">
    <location>
        <begin position="92"/>
        <end position="111"/>
    </location>
</feature>
<dbReference type="SMART" id="SM00540">
    <property type="entry name" value="LEM"/>
    <property type="match status" value="1"/>
</dbReference>
<keyword evidence="2" id="KW-0472">Membrane</keyword>
<reference evidence="4" key="1">
    <citation type="submission" date="2020-05" db="UniProtKB">
        <authorList>
            <consortium name="EnsemblMetazoa"/>
        </authorList>
    </citation>
    <scope>IDENTIFICATION</scope>
    <source>
        <strain evidence="4">Jacobina</strain>
    </source>
</reference>
<keyword evidence="2" id="KW-1133">Transmembrane helix</keyword>
<feature type="domain" description="LEM" evidence="3">
    <location>
        <begin position="5"/>
        <end position="49"/>
    </location>
</feature>
<dbReference type="Gene3D" id="1.10.720.40">
    <property type="match status" value="1"/>
</dbReference>
<dbReference type="Proteomes" id="UP000092461">
    <property type="component" value="Unassembled WGS sequence"/>
</dbReference>
<dbReference type="VEuPathDB" id="VectorBase:LLOJ001933"/>
<feature type="region of interest" description="Disordered" evidence="1">
    <location>
        <begin position="65"/>
        <end position="87"/>
    </location>
</feature>
<dbReference type="EMBL" id="AJWK01006464">
    <property type="status" value="NOT_ANNOTATED_CDS"/>
    <property type="molecule type" value="Genomic_DNA"/>
</dbReference>
<dbReference type="RefSeq" id="XP_055687575.1">
    <property type="nucleotide sequence ID" value="XM_055831600.1"/>
</dbReference>
<dbReference type="InterPro" id="IPR011015">
    <property type="entry name" value="LEM/LEM-like_dom_sf"/>
</dbReference>
<keyword evidence="5" id="KW-1185">Reference proteome</keyword>
<evidence type="ECO:0000259" key="3">
    <source>
        <dbReference type="PROSITE" id="PS50954"/>
    </source>
</evidence>
<evidence type="ECO:0000313" key="5">
    <source>
        <dbReference type="Proteomes" id="UP000092461"/>
    </source>
</evidence>
<protein>
    <recommendedName>
        <fullName evidence="3">LEM domain-containing protein</fullName>
    </recommendedName>
</protein>
<evidence type="ECO:0000256" key="2">
    <source>
        <dbReference type="SAM" id="Phobius"/>
    </source>
</evidence>
<evidence type="ECO:0000256" key="1">
    <source>
        <dbReference type="SAM" id="MobiDB-lite"/>
    </source>
</evidence>
<dbReference type="PROSITE" id="PS50954">
    <property type="entry name" value="LEM"/>
    <property type="match status" value="1"/>
</dbReference>
<dbReference type="InterPro" id="IPR003887">
    <property type="entry name" value="LEM_dom"/>
</dbReference>
<feature type="region of interest" description="Disordered" evidence="1">
    <location>
        <begin position="151"/>
        <end position="215"/>
    </location>
</feature>
<dbReference type="Pfam" id="PF03020">
    <property type="entry name" value="LEM"/>
    <property type="match status" value="1"/>
</dbReference>
<dbReference type="FunFam" id="1.10.720.40:FF:000001">
    <property type="entry name" value="LEM domain containing 2, isoform CRA_a"/>
    <property type="match status" value="1"/>
</dbReference>